<dbReference type="EMBL" id="CAESAQ020000021">
    <property type="protein sequence ID" value="CAB5495588.1"/>
    <property type="molecule type" value="Genomic_DNA"/>
</dbReference>
<organism evidence="1 2">
    <name type="scientific">Bathymodiolus thermophilus thioautotrophic gill symbiont</name>
    <dbReference type="NCBI Taxonomy" id="2360"/>
    <lineage>
        <taxon>Bacteria</taxon>
        <taxon>Pseudomonadati</taxon>
        <taxon>Pseudomonadota</taxon>
        <taxon>Gammaproteobacteria</taxon>
        <taxon>sulfur-oxidizing symbionts</taxon>
    </lineage>
</organism>
<dbReference type="Proteomes" id="UP000643672">
    <property type="component" value="Unassembled WGS sequence"/>
</dbReference>
<keyword evidence="2" id="KW-1185">Reference proteome</keyword>
<reference evidence="1 2" key="1">
    <citation type="submission" date="2020-05" db="EMBL/GenBank/DDBJ databases">
        <authorList>
            <person name="Petersen J."/>
            <person name="Sayavedra L."/>
        </authorList>
    </citation>
    <scope>NUCLEOTIDE SEQUENCE [LARGE SCALE GENOMIC DNA]</scope>
    <source>
        <strain evidence="1">B thermophilus SOXS</strain>
    </source>
</reference>
<comment type="caution">
    <text evidence="1">The sequence shown here is derived from an EMBL/GenBank/DDBJ whole genome shotgun (WGS) entry which is preliminary data.</text>
</comment>
<evidence type="ECO:0000313" key="2">
    <source>
        <dbReference type="Proteomes" id="UP000643672"/>
    </source>
</evidence>
<gene>
    <name evidence="1" type="ORF">THERMOS_318</name>
</gene>
<sequence length="53" mass="5925">MHDKNNLIFAQLDRELLCNDAPATRFDPIAKLVKSGFFDGLLLAQRSCVNNSC</sequence>
<protein>
    <submittedName>
        <fullName evidence="1">Uncharacterized protein</fullName>
    </submittedName>
</protein>
<dbReference type="AlphaFoldDB" id="A0A8H8XCD0"/>
<name>A0A8H8XCD0_9GAMM</name>
<evidence type="ECO:0000313" key="1">
    <source>
        <dbReference type="EMBL" id="CAB5495588.1"/>
    </source>
</evidence>
<accession>A0A8H8XCD0</accession>
<proteinExistence type="predicted"/>